<dbReference type="Gene3D" id="3.40.50.300">
    <property type="entry name" value="P-loop containing nucleotide triphosphate hydrolases"/>
    <property type="match status" value="1"/>
</dbReference>
<sequence>MNKEIISTLIIEKIGQIKTVKEKIDALNFQDEKITEYKEELNFTDKYLVDIQNELDENIIPESFYNKIYNNISAVNTSSIFHFLENPHNQINVDSLKANIQHYNLNTKAAFVTYNFYKSLGFFTENIVVVGANGSGKSTLATNLKTTIDERDGIVIPAQKLLIIPTFDNTPNFNSSNQEYKAYEKNYSDNKVTYNASQTNDIPYNETQKYGAEYKYVLKTLIAERAHVRNIFCSNFSNDVEVSKDDLHSKLDTAIEIWNSLIEHRKMFFTESNELMIKDPADGSSYPAFKMSDGEKNILYLIGRVLLANTGSLIIIDEPEMYLHKAIVNKLWDKLEILRQDCIFVYLTHDLDFASSRKAQKFWIKNFQFPISWDIESIPENEIPENLLMKLLGSRKRILFCEGKLNSLDIKIFEILFPNYTITSLESCTDVINYVRSFNKIPNRNVEAIGFIDRDFRTQEQLTKLQTENIYSYSVAEIENLFLIKDFISKFAKYKNEQLDLEKLEEKVLKLLSDNKVTQSANFVSSLINYNFSESHVKKGNDIGNVKTNLETFVNNLKLDETYDERIKLLEQVISDKNYEKAILFYNNKGLLSVAEDLLSLKSSTYRLKALDFLKIDEDAQIILKSALPNV</sequence>
<dbReference type="SUPFAM" id="SSF52540">
    <property type="entry name" value="P-loop containing nucleoside triphosphate hydrolases"/>
    <property type="match status" value="1"/>
</dbReference>
<proteinExistence type="predicted"/>
<protein>
    <recommendedName>
        <fullName evidence="6">DUF4435 domain-containing protein</fullName>
    </recommendedName>
</protein>
<evidence type="ECO:0000313" key="5">
    <source>
        <dbReference type="Proteomes" id="UP000198555"/>
    </source>
</evidence>
<dbReference type="CDD" id="cd00267">
    <property type="entry name" value="ABC_ATPase"/>
    <property type="match status" value="1"/>
</dbReference>
<dbReference type="GO" id="GO:0016887">
    <property type="term" value="F:ATP hydrolysis activity"/>
    <property type="evidence" value="ECO:0007669"/>
    <property type="project" value="InterPro"/>
</dbReference>
<organism evidence="4 5">
    <name type="scientific">Epilithonimonas hominis</name>
    <dbReference type="NCBI Taxonomy" id="420404"/>
    <lineage>
        <taxon>Bacteria</taxon>
        <taxon>Pseudomonadati</taxon>
        <taxon>Bacteroidota</taxon>
        <taxon>Flavobacteriia</taxon>
        <taxon>Flavobacteriales</taxon>
        <taxon>Weeksellaceae</taxon>
        <taxon>Chryseobacterium group</taxon>
        <taxon>Epilithonimonas</taxon>
    </lineage>
</organism>
<dbReference type="InterPro" id="IPR003959">
    <property type="entry name" value="ATPase_AAA_core"/>
</dbReference>
<name>A0A1H6HKX0_9FLAO</name>
<dbReference type="GO" id="GO:0005524">
    <property type="term" value="F:ATP binding"/>
    <property type="evidence" value="ECO:0007669"/>
    <property type="project" value="InterPro"/>
</dbReference>
<dbReference type="Proteomes" id="UP000198555">
    <property type="component" value="Unassembled WGS sequence"/>
</dbReference>
<evidence type="ECO:0000259" key="2">
    <source>
        <dbReference type="Pfam" id="PF13304"/>
    </source>
</evidence>
<gene>
    <name evidence="4" type="ORF">SAMN05421793_1013</name>
</gene>
<dbReference type="InterPro" id="IPR027417">
    <property type="entry name" value="P-loop_NTPase"/>
</dbReference>
<dbReference type="InterPro" id="IPR051396">
    <property type="entry name" value="Bact_Antivir_Def_Nuclease"/>
</dbReference>
<evidence type="ECO:0000259" key="3">
    <source>
        <dbReference type="Pfam" id="PF14491"/>
    </source>
</evidence>
<feature type="domain" description="DUF4435" evidence="3">
    <location>
        <begin position="397"/>
        <end position="588"/>
    </location>
</feature>
<keyword evidence="1" id="KW-0175">Coiled coil</keyword>
<dbReference type="RefSeq" id="WP_089767515.1">
    <property type="nucleotide sequence ID" value="NZ_FNWX01000001.1"/>
</dbReference>
<reference evidence="5" key="1">
    <citation type="submission" date="2016-10" db="EMBL/GenBank/DDBJ databases">
        <authorList>
            <person name="Varghese N."/>
            <person name="Submissions S."/>
        </authorList>
    </citation>
    <scope>NUCLEOTIDE SEQUENCE [LARGE SCALE GENOMIC DNA]</scope>
    <source>
        <strain evidence="5">DSM 19326</strain>
    </source>
</reference>
<feature type="domain" description="ATPase AAA-type core" evidence="2">
    <location>
        <begin position="207"/>
        <end position="350"/>
    </location>
</feature>
<dbReference type="EMBL" id="FNWX01000001">
    <property type="protein sequence ID" value="SEH36116.1"/>
    <property type="molecule type" value="Genomic_DNA"/>
</dbReference>
<accession>A0A1H6HKX0</accession>
<evidence type="ECO:0000313" key="4">
    <source>
        <dbReference type="EMBL" id="SEH36116.1"/>
    </source>
</evidence>
<evidence type="ECO:0008006" key="6">
    <source>
        <dbReference type="Google" id="ProtNLM"/>
    </source>
</evidence>
<dbReference type="Pfam" id="PF14491">
    <property type="entry name" value="DUF4435"/>
    <property type="match status" value="1"/>
</dbReference>
<feature type="coiled-coil region" evidence="1">
    <location>
        <begin position="494"/>
        <end position="521"/>
    </location>
</feature>
<keyword evidence="5" id="KW-1185">Reference proteome</keyword>
<dbReference type="STRING" id="420404.SAMN05421793_1013"/>
<dbReference type="AlphaFoldDB" id="A0A1H6HKX0"/>
<dbReference type="PANTHER" id="PTHR43581">
    <property type="entry name" value="ATP/GTP PHOSPHATASE"/>
    <property type="match status" value="1"/>
</dbReference>
<dbReference type="PANTHER" id="PTHR43581:SF2">
    <property type="entry name" value="EXCINUCLEASE ATPASE SUBUNIT"/>
    <property type="match status" value="1"/>
</dbReference>
<evidence type="ECO:0000256" key="1">
    <source>
        <dbReference type="SAM" id="Coils"/>
    </source>
</evidence>
<dbReference type="InterPro" id="IPR029492">
    <property type="entry name" value="DUF4435"/>
</dbReference>
<dbReference type="Pfam" id="PF13304">
    <property type="entry name" value="AAA_21"/>
    <property type="match status" value="1"/>
</dbReference>